<dbReference type="GO" id="GO:0004519">
    <property type="term" value="F:endonuclease activity"/>
    <property type="evidence" value="ECO:0007669"/>
    <property type="project" value="UniProtKB-KW"/>
</dbReference>
<dbReference type="SUPFAM" id="SSF56219">
    <property type="entry name" value="DNase I-like"/>
    <property type="match status" value="1"/>
</dbReference>
<dbReference type="InterPro" id="IPR036691">
    <property type="entry name" value="Endo/exonu/phosph_ase_sf"/>
</dbReference>
<keyword evidence="3" id="KW-1185">Reference proteome</keyword>
<sequence length="257" mass="30215">MKVMSFNVRADSILDVRNRWRHRSEIVYEVIKKYDCDVVGLQEVTDRMYMDLNKAIDGYYIIGKGRTKRYFNERNNLLVKEDYNLLEEETFWLSKTPSKTGSSVWYSMFPRICTTAVIQLANNLKIRIYNTHLDCLLPSAREYGLKKIGEYVGECYQKEKLPCILMGDFNAGPQSKLIQQFSQGSYSDKRFIAVQDVRKEIYNEATMGHFKGKTRGLHIDYIFVSEEFEIKDVEIIKYQKNNKYPSDHYPILAEINL</sequence>
<keyword evidence="2" id="KW-0255">Endonuclease</keyword>
<dbReference type="AlphaFoldDB" id="F2JSK5"/>
<organism evidence="2 3">
    <name type="scientific">Cellulosilyticum lentocellum (strain ATCC 49066 / DSM 5427 / NCIMB 11756 / RHM5)</name>
    <name type="common">Clostridium lentocellum</name>
    <dbReference type="NCBI Taxonomy" id="642492"/>
    <lineage>
        <taxon>Bacteria</taxon>
        <taxon>Bacillati</taxon>
        <taxon>Bacillota</taxon>
        <taxon>Clostridia</taxon>
        <taxon>Lachnospirales</taxon>
        <taxon>Cellulosilyticaceae</taxon>
        <taxon>Cellulosilyticum</taxon>
    </lineage>
</organism>
<dbReference type="STRING" id="642492.Clole_0023"/>
<accession>F2JSK5</accession>
<protein>
    <submittedName>
        <fullName evidence="2">Endonuclease/exonuclease/phosphatase</fullName>
    </submittedName>
</protein>
<name>F2JSK5_CELLD</name>
<dbReference type="eggNOG" id="COG3568">
    <property type="taxonomic scope" value="Bacteria"/>
</dbReference>
<gene>
    <name evidence="2" type="ordered locus">Clole_0023</name>
</gene>
<keyword evidence="2" id="KW-0269">Exonuclease</keyword>
<dbReference type="RefSeq" id="WP_013655086.1">
    <property type="nucleotide sequence ID" value="NC_015275.1"/>
</dbReference>
<dbReference type="CDD" id="cd09083">
    <property type="entry name" value="EEP-1"/>
    <property type="match status" value="1"/>
</dbReference>
<dbReference type="PANTHER" id="PTHR12121">
    <property type="entry name" value="CARBON CATABOLITE REPRESSOR PROTEIN 4"/>
    <property type="match status" value="1"/>
</dbReference>
<keyword evidence="2" id="KW-0378">Hydrolase</keyword>
<dbReference type="InterPro" id="IPR050410">
    <property type="entry name" value="CCR4/nocturin_mRNA_transcr"/>
</dbReference>
<dbReference type="HOGENOM" id="CLU_030508_1_0_9"/>
<dbReference type="Proteomes" id="UP000008467">
    <property type="component" value="Chromosome"/>
</dbReference>
<evidence type="ECO:0000313" key="3">
    <source>
        <dbReference type="Proteomes" id="UP000008467"/>
    </source>
</evidence>
<dbReference type="PANTHER" id="PTHR12121:SF36">
    <property type="entry name" value="ENDONUCLEASE_EXONUCLEASE_PHOSPHATASE DOMAIN-CONTAINING PROTEIN"/>
    <property type="match status" value="1"/>
</dbReference>
<proteinExistence type="predicted"/>
<evidence type="ECO:0000313" key="2">
    <source>
        <dbReference type="EMBL" id="ADZ81785.1"/>
    </source>
</evidence>
<keyword evidence="2" id="KW-0540">Nuclease</keyword>
<feature type="domain" description="Endonuclease/exonuclease/phosphatase" evidence="1">
    <location>
        <begin position="4"/>
        <end position="248"/>
    </location>
</feature>
<dbReference type="InterPro" id="IPR005135">
    <property type="entry name" value="Endo/exonuclease/phosphatase"/>
</dbReference>
<dbReference type="Gene3D" id="3.60.10.10">
    <property type="entry name" value="Endonuclease/exonuclease/phosphatase"/>
    <property type="match status" value="1"/>
</dbReference>
<dbReference type="Pfam" id="PF03372">
    <property type="entry name" value="Exo_endo_phos"/>
    <property type="match status" value="1"/>
</dbReference>
<dbReference type="GO" id="GO:0000175">
    <property type="term" value="F:3'-5'-RNA exonuclease activity"/>
    <property type="evidence" value="ECO:0007669"/>
    <property type="project" value="TreeGrafter"/>
</dbReference>
<reference evidence="2 3" key="1">
    <citation type="journal article" date="2011" name="J. Bacteriol.">
        <title>Complete genome sequence of the cellulose-degrading bacterium Cellulosilyticum lentocellum.</title>
        <authorList>
            <consortium name="US DOE Joint Genome Institute"/>
            <person name="Miller D.A."/>
            <person name="Suen G."/>
            <person name="Bruce D."/>
            <person name="Copeland A."/>
            <person name="Cheng J.F."/>
            <person name="Detter C."/>
            <person name="Goodwin L.A."/>
            <person name="Han C.S."/>
            <person name="Hauser L.J."/>
            <person name="Land M.L."/>
            <person name="Lapidus A."/>
            <person name="Lucas S."/>
            <person name="Meincke L."/>
            <person name="Pitluck S."/>
            <person name="Tapia R."/>
            <person name="Teshima H."/>
            <person name="Woyke T."/>
            <person name="Fox B.G."/>
            <person name="Angert E.R."/>
            <person name="Currie C.R."/>
        </authorList>
    </citation>
    <scope>NUCLEOTIDE SEQUENCE [LARGE SCALE GENOMIC DNA]</scope>
    <source>
        <strain evidence="3">ATCC 49066 / DSM 5427 / NCIMB 11756 / RHM5</strain>
    </source>
</reference>
<evidence type="ECO:0000259" key="1">
    <source>
        <dbReference type="Pfam" id="PF03372"/>
    </source>
</evidence>
<dbReference type="KEGG" id="cle:Clole_0023"/>
<dbReference type="EMBL" id="CP002582">
    <property type="protein sequence ID" value="ADZ81785.1"/>
    <property type="molecule type" value="Genomic_DNA"/>
</dbReference>